<dbReference type="PRINTS" id="PR00598">
    <property type="entry name" value="HTHMARR"/>
</dbReference>
<dbReference type="PANTHER" id="PTHR33164">
    <property type="entry name" value="TRANSCRIPTIONAL REGULATOR, MARR FAMILY"/>
    <property type="match status" value="1"/>
</dbReference>
<comment type="caution">
    <text evidence="5">The sequence shown here is derived from an EMBL/GenBank/DDBJ whole genome shotgun (WGS) entry which is preliminary data.</text>
</comment>
<dbReference type="InterPro" id="IPR023187">
    <property type="entry name" value="Tscrpt_reg_MarR-type_CS"/>
</dbReference>
<sequence length="145" mass="16580">MILNYTLDAVMPVHRELFARFDLTEQQWRVLRMLWTSEKTTAIEISKQALLPAPSLVGILDRLEKKGLVARVRSQSDRRKTYIVVSDAGRALQQQVLPLVQDIQTHLKNSVSADDWAALERILDTIKLNMTDVALNDIINDNSKR</sequence>
<dbReference type="AlphaFoldDB" id="A0A2G5K4X9"/>
<evidence type="ECO:0000256" key="3">
    <source>
        <dbReference type="ARBA" id="ARBA00023163"/>
    </source>
</evidence>
<keyword evidence="6" id="KW-1185">Reference proteome</keyword>
<dbReference type="InterPro" id="IPR000835">
    <property type="entry name" value="HTH_MarR-typ"/>
</dbReference>
<evidence type="ECO:0000256" key="2">
    <source>
        <dbReference type="ARBA" id="ARBA00023125"/>
    </source>
</evidence>
<name>A0A2G5K4X9_9RHOB</name>
<dbReference type="GO" id="GO:0006950">
    <property type="term" value="P:response to stress"/>
    <property type="evidence" value="ECO:0007669"/>
    <property type="project" value="TreeGrafter"/>
</dbReference>
<evidence type="ECO:0000313" key="5">
    <source>
        <dbReference type="EMBL" id="PIB24607.1"/>
    </source>
</evidence>
<dbReference type="GO" id="GO:0003677">
    <property type="term" value="F:DNA binding"/>
    <property type="evidence" value="ECO:0007669"/>
    <property type="project" value="UniProtKB-KW"/>
</dbReference>
<keyword evidence="1" id="KW-0805">Transcription regulation</keyword>
<keyword evidence="3" id="KW-0804">Transcription</keyword>
<dbReference type="Pfam" id="PF01047">
    <property type="entry name" value="MarR"/>
    <property type="match status" value="1"/>
</dbReference>
<dbReference type="Gene3D" id="1.10.10.10">
    <property type="entry name" value="Winged helix-like DNA-binding domain superfamily/Winged helix DNA-binding domain"/>
    <property type="match status" value="1"/>
</dbReference>
<gene>
    <name evidence="5" type="ORF">BFP76_05340</name>
</gene>
<dbReference type="InterPro" id="IPR036388">
    <property type="entry name" value="WH-like_DNA-bd_sf"/>
</dbReference>
<feature type="domain" description="HTH marR-type" evidence="4">
    <location>
        <begin position="1"/>
        <end position="128"/>
    </location>
</feature>
<keyword evidence="2" id="KW-0238">DNA-binding</keyword>
<dbReference type="GO" id="GO:0003700">
    <property type="term" value="F:DNA-binding transcription factor activity"/>
    <property type="evidence" value="ECO:0007669"/>
    <property type="project" value="InterPro"/>
</dbReference>
<dbReference type="SUPFAM" id="SSF46785">
    <property type="entry name" value="Winged helix' DNA-binding domain"/>
    <property type="match status" value="1"/>
</dbReference>
<evidence type="ECO:0000259" key="4">
    <source>
        <dbReference type="PROSITE" id="PS50995"/>
    </source>
</evidence>
<dbReference type="InterPro" id="IPR039422">
    <property type="entry name" value="MarR/SlyA-like"/>
</dbReference>
<dbReference type="EMBL" id="MDGM01000012">
    <property type="protein sequence ID" value="PIB24607.1"/>
    <property type="molecule type" value="Genomic_DNA"/>
</dbReference>
<accession>A0A2G5K4X9</accession>
<evidence type="ECO:0000256" key="1">
    <source>
        <dbReference type="ARBA" id="ARBA00023015"/>
    </source>
</evidence>
<dbReference type="PROSITE" id="PS50995">
    <property type="entry name" value="HTH_MARR_2"/>
    <property type="match status" value="1"/>
</dbReference>
<protein>
    <recommendedName>
        <fullName evidence="4">HTH marR-type domain-containing protein</fullName>
    </recommendedName>
</protein>
<organism evidence="5 6">
    <name type="scientific">Paramylibacter kogurei</name>
    <dbReference type="NCBI Taxonomy" id="1889778"/>
    <lineage>
        <taxon>Bacteria</taxon>
        <taxon>Pseudomonadati</taxon>
        <taxon>Pseudomonadota</taxon>
        <taxon>Alphaproteobacteria</taxon>
        <taxon>Rhodobacterales</taxon>
        <taxon>Paracoccaceae</taxon>
        <taxon>Paramylibacter</taxon>
    </lineage>
</organism>
<dbReference type="PANTHER" id="PTHR33164:SF43">
    <property type="entry name" value="HTH-TYPE TRANSCRIPTIONAL REPRESSOR YETL"/>
    <property type="match status" value="1"/>
</dbReference>
<dbReference type="InterPro" id="IPR036390">
    <property type="entry name" value="WH_DNA-bd_sf"/>
</dbReference>
<proteinExistence type="predicted"/>
<dbReference type="SMART" id="SM00347">
    <property type="entry name" value="HTH_MARR"/>
    <property type="match status" value="1"/>
</dbReference>
<dbReference type="Proteomes" id="UP000231516">
    <property type="component" value="Unassembled WGS sequence"/>
</dbReference>
<dbReference type="PROSITE" id="PS01117">
    <property type="entry name" value="HTH_MARR_1"/>
    <property type="match status" value="1"/>
</dbReference>
<evidence type="ECO:0000313" key="6">
    <source>
        <dbReference type="Proteomes" id="UP000231516"/>
    </source>
</evidence>
<reference evidence="5 6" key="1">
    <citation type="submission" date="2016-08" db="EMBL/GenBank/DDBJ databases">
        <title>Draft genome of Amylibacter sp. strain 4G11.</title>
        <authorList>
            <person name="Wong S.-K."/>
            <person name="Hamasaki K."/>
            <person name="Yoshizawa S."/>
        </authorList>
    </citation>
    <scope>NUCLEOTIDE SEQUENCE [LARGE SCALE GENOMIC DNA]</scope>
    <source>
        <strain evidence="5 6">4G11</strain>
    </source>
</reference>